<name>A0A0D9WZZ7_9ORYZ</name>
<evidence type="ECO:0000313" key="1">
    <source>
        <dbReference type="EnsemblPlants" id="LPERR07G15150.1"/>
    </source>
</evidence>
<dbReference type="AlphaFoldDB" id="A0A0D9WZZ7"/>
<keyword evidence="2" id="KW-1185">Reference proteome</keyword>
<evidence type="ECO:0000313" key="2">
    <source>
        <dbReference type="Proteomes" id="UP000032180"/>
    </source>
</evidence>
<sequence>MPRRHHVSKTTITYYHVSKTEKLYGSDNHLLTVKFGRNRKIVQQPWGPKNVRPTEVIERDGSKLYMCSVQLSHVAVVKAMPTPTP</sequence>
<dbReference type="Proteomes" id="UP000032180">
    <property type="component" value="Chromosome 7"/>
</dbReference>
<proteinExistence type="predicted"/>
<reference evidence="2" key="2">
    <citation type="submission" date="2013-12" db="EMBL/GenBank/DDBJ databases">
        <authorList>
            <person name="Yu Y."/>
            <person name="Lee S."/>
            <person name="de Baynast K."/>
            <person name="Wissotski M."/>
            <person name="Liu L."/>
            <person name="Talag J."/>
            <person name="Goicoechea J."/>
            <person name="Angelova A."/>
            <person name="Jetty R."/>
            <person name="Kudrna D."/>
            <person name="Golser W."/>
            <person name="Rivera L."/>
            <person name="Zhang J."/>
            <person name="Wing R."/>
        </authorList>
    </citation>
    <scope>NUCLEOTIDE SEQUENCE</scope>
</reference>
<accession>A0A0D9WZZ7</accession>
<dbReference type="STRING" id="77586.A0A0D9WZZ7"/>
<reference evidence="1 2" key="1">
    <citation type="submission" date="2012-08" db="EMBL/GenBank/DDBJ databases">
        <title>Oryza genome evolution.</title>
        <authorList>
            <person name="Wing R.A."/>
        </authorList>
    </citation>
    <scope>NUCLEOTIDE SEQUENCE</scope>
</reference>
<organism evidence="1 2">
    <name type="scientific">Leersia perrieri</name>
    <dbReference type="NCBI Taxonomy" id="77586"/>
    <lineage>
        <taxon>Eukaryota</taxon>
        <taxon>Viridiplantae</taxon>
        <taxon>Streptophyta</taxon>
        <taxon>Embryophyta</taxon>
        <taxon>Tracheophyta</taxon>
        <taxon>Spermatophyta</taxon>
        <taxon>Magnoliopsida</taxon>
        <taxon>Liliopsida</taxon>
        <taxon>Poales</taxon>
        <taxon>Poaceae</taxon>
        <taxon>BOP clade</taxon>
        <taxon>Oryzoideae</taxon>
        <taxon>Oryzeae</taxon>
        <taxon>Oryzinae</taxon>
        <taxon>Leersia</taxon>
    </lineage>
</organism>
<protein>
    <submittedName>
        <fullName evidence="1">Uncharacterized protein</fullName>
    </submittedName>
</protein>
<dbReference type="EnsemblPlants" id="LPERR07G15150.1">
    <property type="protein sequence ID" value="LPERR07G15150.1"/>
    <property type="gene ID" value="LPERR07G15150"/>
</dbReference>
<dbReference type="HOGENOM" id="CLU_2515931_0_0_1"/>
<reference evidence="1" key="3">
    <citation type="submission" date="2015-04" db="UniProtKB">
        <authorList>
            <consortium name="EnsemblPlants"/>
        </authorList>
    </citation>
    <scope>IDENTIFICATION</scope>
</reference>
<dbReference type="Gramene" id="LPERR07G15150.1">
    <property type="protein sequence ID" value="LPERR07G15150.1"/>
    <property type="gene ID" value="LPERR07G15150"/>
</dbReference>